<comment type="caution">
    <text evidence="1">The sequence shown here is derived from an EMBL/GenBank/DDBJ whole genome shotgun (WGS) entry which is preliminary data.</text>
</comment>
<dbReference type="Proteomes" id="UP001060085">
    <property type="component" value="Linkage Group LG03"/>
</dbReference>
<evidence type="ECO:0000313" key="2">
    <source>
        <dbReference type="Proteomes" id="UP001060085"/>
    </source>
</evidence>
<evidence type="ECO:0000313" key="1">
    <source>
        <dbReference type="EMBL" id="KAI5674034.1"/>
    </source>
</evidence>
<reference evidence="2" key="1">
    <citation type="journal article" date="2023" name="Nat. Plants">
        <title>Single-cell RNA sequencing provides a high-resolution roadmap for understanding the multicellular compartmentation of specialized metabolism.</title>
        <authorList>
            <person name="Sun S."/>
            <person name="Shen X."/>
            <person name="Li Y."/>
            <person name="Li Y."/>
            <person name="Wang S."/>
            <person name="Li R."/>
            <person name="Zhang H."/>
            <person name="Shen G."/>
            <person name="Guo B."/>
            <person name="Wei J."/>
            <person name="Xu J."/>
            <person name="St-Pierre B."/>
            <person name="Chen S."/>
            <person name="Sun C."/>
        </authorList>
    </citation>
    <scope>NUCLEOTIDE SEQUENCE [LARGE SCALE GENOMIC DNA]</scope>
</reference>
<dbReference type="EMBL" id="CM044703">
    <property type="protein sequence ID" value="KAI5674034.1"/>
    <property type="molecule type" value="Genomic_DNA"/>
</dbReference>
<sequence length="663" mass="75805">MGKIMEPYVADCRAVLSEIKEQDKLLRLKRRWLMDLPLSKREQKRMKTFNYLMDKTIPETLLREDDIFYDNMKIFVERGLGDHNLEKENHFGQENLQLSDSYGSLKNALSLLDEMTNSGLLYFADIVTDGSIEYEKTRCKMKKIIREYLPTLLSGCENNFQMRKEKIICLLKDPTYFRGNHSGLCSPTEAFREAAIKILNRLEELPPQALAAMHRKLKGKRGYVPKLDHTRSLRKRDLIGPVRNCCMKMLFKLAEREEPQEPLVKALAVAGLGFKLILGHPVVGFQKFSPEIEALQHNIAKAIGLINSEKKVDVMKLEALCEKLHKFPDFNFKFSKRSLRSAIRNLLIEYLLECSDMDVIPDYLLEALMEINRCHTSSWSSSKEEIKEEVECLLCLSAQTKQIVWDFHPELEIDLDFSDSYMEDLEESDDEEEEEMELSQNFKFPSSDFSELTESMGENNPINPVSPVRKVGTLSSLLSPNSMLNIKLETMHISERDSVQSLDFTHYSVSLESKMFSSTQCFNRNEHQFGSSGRSIWPDLHALGSPANENKSEFSSTPSGLGSKGVHKVERQETLDDSAENVKLPHSSPQSERRGVLHPSLCTNKNQYLLIQKACDLTSMAMYDIIGSMLNEFAQAQHLDLRHGDISYLRSHGPSKVGKRGYG</sequence>
<gene>
    <name evidence="1" type="ORF">M9H77_14398</name>
</gene>
<proteinExistence type="predicted"/>
<protein>
    <submittedName>
        <fullName evidence="1">Uncharacterized protein</fullName>
    </submittedName>
</protein>
<organism evidence="1 2">
    <name type="scientific">Catharanthus roseus</name>
    <name type="common">Madagascar periwinkle</name>
    <name type="synonym">Vinca rosea</name>
    <dbReference type="NCBI Taxonomy" id="4058"/>
    <lineage>
        <taxon>Eukaryota</taxon>
        <taxon>Viridiplantae</taxon>
        <taxon>Streptophyta</taxon>
        <taxon>Embryophyta</taxon>
        <taxon>Tracheophyta</taxon>
        <taxon>Spermatophyta</taxon>
        <taxon>Magnoliopsida</taxon>
        <taxon>eudicotyledons</taxon>
        <taxon>Gunneridae</taxon>
        <taxon>Pentapetalae</taxon>
        <taxon>asterids</taxon>
        <taxon>lamiids</taxon>
        <taxon>Gentianales</taxon>
        <taxon>Apocynaceae</taxon>
        <taxon>Rauvolfioideae</taxon>
        <taxon>Vinceae</taxon>
        <taxon>Catharanthinae</taxon>
        <taxon>Catharanthus</taxon>
    </lineage>
</organism>
<name>A0ACC0BN77_CATRO</name>
<keyword evidence="2" id="KW-1185">Reference proteome</keyword>
<accession>A0ACC0BN77</accession>